<comment type="function">
    <text evidence="11">Involved in coproporphyrin-dependent heme b biosynthesis. Catalyzes the oxidation of coproporphyrinogen III to coproporphyrin III.</text>
</comment>
<evidence type="ECO:0000259" key="13">
    <source>
        <dbReference type="Pfam" id="PF01593"/>
    </source>
</evidence>
<dbReference type="EC" id="1.3.3.15" evidence="5 11"/>
<dbReference type="NCBIfam" id="TIGR00562">
    <property type="entry name" value="proto_IX_ox"/>
    <property type="match status" value="1"/>
</dbReference>
<protein>
    <recommendedName>
        <fullName evidence="6 11">Coproporphyrinogen III oxidase</fullName>
        <ecNumber evidence="5 11">1.3.3.15</ecNumber>
    </recommendedName>
</protein>
<keyword evidence="12" id="KW-0472">Membrane</keyword>
<evidence type="ECO:0000313" key="14">
    <source>
        <dbReference type="EMBL" id="MDE5414997.1"/>
    </source>
</evidence>
<comment type="pathway">
    <text evidence="3 11">Porphyrin-containing compound metabolism; protoheme biosynthesis.</text>
</comment>
<evidence type="ECO:0000256" key="8">
    <source>
        <dbReference type="ARBA" id="ARBA00022827"/>
    </source>
</evidence>
<dbReference type="Pfam" id="PF01593">
    <property type="entry name" value="Amino_oxidase"/>
    <property type="match status" value="1"/>
</dbReference>
<keyword evidence="7 11" id="KW-0285">Flavoprotein</keyword>
<dbReference type="InterPro" id="IPR002937">
    <property type="entry name" value="Amino_oxidase"/>
</dbReference>
<comment type="cofactor">
    <cofactor evidence="2 11">
        <name>FAD</name>
        <dbReference type="ChEBI" id="CHEBI:57692"/>
    </cofactor>
</comment>
<evidence type="ECO:0000256" key="7">
    <source>
        <dbReference type="ARBA" id="ARBA00022630"/>
    </source>
</evidence>
<evidence type="ECO:0000256" key="10">
    <source>
        <dbReference type="ARBA" id="ARBA00023133"/>
    </source>
</evidence>
<evidence type="ECO:0000256" key="11">
    <source>
        <dbReference type="RuleBase" id="RU364052"/>
    </source>
</evidence>
<comment type="catalytic activity">
    <reaction evidence="1">
        <text>coproporphyrinogen III + 3 O2 = coproporphyrin III + 3 H2O2</text>
        <dbReference type="Rhea" id="RHEA:43436"/>
        <dbReference type="ChEBI" id="CHEBI:15379"/>
        <dbReference type="ChEBI" id="CHEBI:16240"/>
        <dbReference type="ChEBI" id="CHEBI:57309"/>
        <dbReference type="ChEBI" id="CHEBI:131725"/>
        <dbReference type="EC" id="1.3.3.15"/>
    </reaction>
    <physiologicalReaction direction="left-to-right" evidence="1">
        <dbReference type="Rhea" id="RHEA:43437"/>
    </physiologicalReaction>
</comment>
<keyword evidence="15" id="KW-1185">Reference proteome</keyword>
<organism evidence="14 15">
    <name type="scientific">Alkalihalobacterium chitinilyticum</name>
    <dbReference type="NCBI Taxonomy" id="2980103"/>
    <lineage>
        <taxon>Bacteria</taxon>
        <taxon>Bacillati</taxon>
        <taxon>Bacillota</taxon>
        <taxon>Bacilli</taxon>
        <taxon>Bacillales</taxon>
        <taxon>Bacillaceae</taxon>
        <taxon>Alkalihalobacterium</taxon>
    </lineage>
</organism>
<dbReference type="Proteomes" id="UP001148125">
    <property type="component" value="Unassembled WGS sequence"/>
</dbReference>
<dbReference type="InterPro" id="IPR004572">
    <property type="entry name" value="Protoporphyrinogen_oxidase"/>
</dbReference>
<dbReference type="InterPro" id="IPR050464">
    <property type="entry name" value="Zeta_carotene_desat/Oxidored"/>
</dbReference>
<evidence type="ECO:0000256" key="2">
    <source>
        <dbReference type="ARBA" id="ARBA00001974"/>
    </source>
</evidence>
<keyword evidence="12" id="KW-0812">Transmembrane</keyword>
<evidence type="ECO:0000313" key="15">
    <source>
        <dbReference type="Proteomes" id="UP001148125"/>
    </source>
</evidence>
<reference evidence="14" key="1">
    <citation type="submission" date="2024-05" db="EMBL/GenBank/DDBJ databases">
        <title>Alkalihalobacillus sp. strain MEB203 novel alkaliphilic bacterium from Lonar Lake, India.</title>
        <authorList>
            <person name="Joshi A."/>
            <person name="Thite S."/>
            <person name="Mengade P."/>
        </authorList>
    </citation>
    <scope>NUCLEOTIDE SEQUENCE</scope>
    <source>
        <strain evidence="14">MEB 203</strain>
    </source>
</reference>
<dbReference type="NCBIfam" id="NF008845">
    <property type="entry name" value="PRK11883.1-5"/>
    <property type="match status" value="1"/>
</dbReference>
<feature type="transmembrane region" description="Helical" evidence="12">
    <location>
        <begin position="7"/>
        <end position="25"/>
    </location>
</feature>
<evidence type="ECO:0000256" key="5">
    <source>
        <dbReference type="ARBA" id="ARBA00012402"/>
    </source>
</evidence>
<sequence length="471" mass="52072">MADERKKSVAIVGGGITGLTIAYYLQKEIMSKRLNLEYKLFESSDKLGGKIQTDYTNGFVIEQGPDSFLARKQSAAKLAREVGLESELVHNDTGQSFVLKGDQLYPIPGGAIMGIPTKLAPFATTKLFSPMAKLRAAGDLFLPKTSQPDEDQSLGHFFRKRLGDEVVENLIEPLLSGIYAGDIDQLSLMATFPQFHQVEQKHRSLILGMSKVMPKPAKAVPPTKSRGMFMSFKGGLQSFVDSIENHLDEDAVKKSVRVHSIMKEGEQYKLTFTDGQVETFDRVILTTPHEVTSDILRNYSHIIQPLKEIPSTSVATVAMAFPLSSIKGNLGGTGFVVAKKSGYSITACTWTHKKWKHSAPEGYALLRCYVGRFGNDEIVSRSDDEILAAVKKDLNKIMNIDEQPDFYNITRWKKAMPQYIVGHKQRIEMLKTSLQNDMPGVYVAGGAYEGLGLPDCIDQGEAVVQNVVQSL</sequence>
<keyword evidence="10 11" id="KW-0350">Heme biosynthesis</keyword>
<dbReference type="Gene3D" id="3.50.50.60">
    <property type="entry name" value="FAD/NAD(P)-binding domain"/>
    <property type="match status" value="1"/>
</dbReference>
<evidence type="ECO:0000256" key="9">
    <source>
        <dbReference type="ARBA" id="ARBA00023002"/>
    </source>
</evidence>
<evidence type="ECO:0000256" key="1">
    <source>
        <dbReference type="ARBA" id="ARBA00001755"/>
    </source>
</evidence>
<dbReference type="SUPFAM" id="SSF54373">
    <property type="entry name" value="FAD-linked reductases, C-terminal domain"/>
    <property type="match status" value="1"/>
</dbReference>
<dbReference type="PANTHER" id="PTHR42923">
    <property type="entry name" value="PROTOPORPHYRINOGEN OXIDASE"/>
    <property type="match status" value="1"/>
</dbReference>
<dbReference type="InterPro" id="IPR036188">
    <property type="entry name" value="FAD/NAD-bd_sf"/>
</dbReference>
<dbReference type="Gene3D" id="1.10.3110.10">
    <property type="entry name" value="protoporphyrinogen ix oxidase, domain 3"/>
    <property type="match status" value="1"/>
</dbReference>
<dbReference type="EMBL" id="JAOTPO010000012">
    <property type="protein sequence ID" value="MDE5414997.1"/>
    <property type="molecule type" value="Genomic_DNA"/>
</dbReference>
<accession>A0ABT5VHR2</accession>
<dbReference type="Gene3D" id="3.90.660.20">
    <property type="entry name" value="Protoporphyrinogen oxidase, mitochondrial, domain 2"/>
    <property type="match status" value="1"/>
</dbReference>
<dbReference type="RefSeq" id="WP_275119603.1">
    <property type="nucleotide sequence ID" value="NZ_JAOTPO010000012.1"/>
</dbReference>
<evidence type="ECO:0000256" key="3">
    <source>
        <dbReference type="ARBA" id="ARBA00004744"/>
    </source>
</evidence>
<evidence type="ECO:0000256" key="6">
    <source>
        <dbReference type="ARBA" id="ARBA00019046"/>
    </source>
</evidence>
<keyword evidence="11" id="KW-0963">Cytoplasm</keyword>
<evidence type="ECO:0000256" key="4">
    <source>
        <dbReference type="ARBA" id="ARBA00008310"/>
    </source>
</evidence>
<comment type="subcellular location">
    <subcellularLocation>
        <location evidence="11">Cytoplasm</location>
    </subcellularLocation>
</comment>
<comment type="caution">
    <text evidence="14">The sequence shown here is derived from an EMBL/GenBank/DDBJ whole genome shotgun (WGS) entry which is preliminary data.</text>
</comment>
<gene>
    <name evidence="14" type="primary">hemY</name>
    <name evidence="14" type="ORF">N7Z68_16670</name>
</gene>
<keyword evidence="9 11" id="KW-0560">Oxidoreductase</keyword>
<dbReference type="PANTHER" id="PTHR42923:SF3">
    <property type="entry name" value="PROTOPORPHYRINOGEN OXIDASE"/>
    <property type="match status" value="1"/>
</dbReference>
<keyword evidence="12" id="KW-1133">Transmembrane helix</keyword>
<keyword evidence="8 11" id="KW-0274">FAD</keyword>
<evidence type="ECO:0000256" key="12">
    <source>
        <dbReference type="SAM" id="Phobius"/>
    </source>
</evidence>
<comment type="similarity">
    <text evidence="4 11">Belongs to the protoporphyrinogen/coproporphyrinogen oxidase family. Coproporphyrinogen III oxidase subfamily.</text>
</comment>
<dbReference type="SUPFAM" id="SSF51905">
    <property type="entry name" value="FAD/NAD(P)-binding domain"/>
    <property type="match status" value="1"/>
</dbReference>
<proteinExistence type="inferred from homology"/>
<feature type="domain" description="Amine oxidase" evidence="13">
    <location>
        <begin position="16"/>
        <end position="467"/>
    </location>
</feature>
<name>A0ABT5VHR2_9BACI</name>
<dbReference type="GO" id="GO:0004729">
    <property type="term" value="F:oxygen-dependent protoporphyrinogen oxidase activity"/>
    <property type="evidence" value="ECO:0007669"/>
    <property type="project" value="UniProtKB-EC"/>
</dbReference>